<evidence type="ECO:0000313" key="5">
    <source>
        <dbReference type="Proteomes" id="UP000304951"/>
    </source>
</evidence>
<protein>
    <submittedName>
        <fullName evidence="2">Uncharacterized protein</fullName>
    </submittedName>
</protein>
<evidence type="ECO:0000313" key="4">
    <source>
        <dbReference type="EMBL" id="THW74623.1"/>
    </source>
</evidence>
<dbReference type="Proteomes" id="UP000304951">
    <property type="component" value="Unassembled WGS sequence"/>
</dbReference>
<evidence type="ECO:0000313" key="6">
    <source>
        <dbReference type="Proteomes" id="UP000308802"/>
    </source>
</evidence>
<feature type="compositionally biased region" description="Polar residues" evidence="1">
    <location>
        <begin position="34"/>
        <end position="49"/>
    </location>
</feature>
<reference evidence="5 6" key="1">
    <citation type="submission" date="2018-10" db="EMBL/GenBank/DDBJ databases">
        <title>Fifty Aureobasidium pullulans genomes reveal a recombining polyextremotolerant generalist.</title>
        <authorList>
            <person name="Gostincar C."/>
            <person name="Turk M."/>
            <person name="Zajc J."/>
            <person name="Gunde-Cimerman N."/>
        </authorList>
    </citation>
    <scope>NUCLEOTIDE SEQUENCE [LARGE SCALE GENOMIC DNA]</scope>
    <source>
        <strain evidence="4 6">EXF-10659</strain>
        <strain evidence="3 7">EXF-10751</strain>
        <strain evidence="2 5">EXF-11900</strain>
    </source>
</reference>
<gene>
    <name evidence="4" type="ORF">D6D19_04687</name>
    <name evidence="3" type="ORF">D6D20_08544</name>
    <name evidence="2" type="ORF">D6D28_09774</name>
</gene>
<accession>A0A1A7MDV1</accession>
<comment type="caution">
    <text evidence="2">The sequence shown here is derived from an EMBL/GenBank/DDBJ whole genome shotgun (WGS) entry which is preliminary data.</text>
</comment>
<dbReference type="Proteomes" id="UP000308802">
    <property type="component" value="Unassembled WGS sequence"/>
</dbReference>
<dbReference type="EMBL" id="QZAN01000141">
    <property type="protein sequence ID" value="THW56692.1"/>
    <property type="molecule type" value="Genomic_DNA"/>
</dbReference>
<name>A0A1A7MDV1_AURPU</name>
<proteinExistence type="predicted"/>
<evidence type="ECO:0000313" key="3">
    <source>
        <dbReference type="EMBL" id="THW56692.1"/>
    </source>
</evidence>
<feature type="region of interest" description="Disordered" evidence="1">
    <location>
        <begin position="1"/>
        <end position="62"/>
    </location>
</feature>
<dbReference type="Proteomes" id="UP000310421">
    <property type="component" value="Unassembled WGS sequence"/>
</dbReference>
<evidence type="ECO:0000256" key="1">
    <source>
        <dbReference type="SAM" id="MobiDB-lite"/>
    </source>
</evidence>
<dbReference type="EMBL" id="QZAF01000819">
    <property type="protein sequence ID" value="THV64610.1"/>
    <property type="molecule type" value="Genomic_DNA"/>
</dbReference>
<dbReference type="AlphaFoldDB" id="A0A1A7MDV1"/>
<feature type="region of interest" description="Disordered" evidence="1">
    <location>
        <begin position="87"/>
        <end position="114"/>
    </location>
</feature>
<evidence type="ECO:0000313" key="7">
    <source>
        <dbReference type="Proteomes" id="UP000310421"/>
    </source>
</evidence>
<sequence length="173" mass="19165">MTDHSTYSPIGAGSPDLHSNPSVPSTPNVPSTPDLPSSPTANVTESDGLTSYPPTPQGLSRRQLNLFKRQRKAALKLAMLMATELKDPTSSPSTFHHVTDTENDTDIPGDYKRGDLGRQARKLFKSKDKHGMLSPNTHKVVKPAVIMHYQYKKCYKTARKMAEMRAKKTTRMA</sequence>
<evidence type="ECO:0000313" key="2">
    <source>
        <dbReference type="EMBL" id="THV64610.1"/>
    </source>
</evidence>
<dbReference type="EMBL" id="QZAO01000124">
    <property type="protein sequence ID" value="THW74623.1"/>
    <property type="molecule type" value="Genomic_DNA"/>
</dbReference>
<feature type="compositionally biased region" description="Low complexity" evidence="1">
    <location>
        <begin position="19"/>
        <end position="32"/>
    </location>
</feature>
<organism evidence="2 5">
    <name type="scientific">Aureobasidium pullulans</name>
    <name type="common">Black yeast</name>
    <name type="synonym">Pullularia pullulans</name>
    <dbReference type="NCBI Taxonomy" id="5580"/>
    <lineage>
        <taxon>Eukaryota</taxon>
        <taxon>Fungi</taxon>
        <taxon>Dikarya</taxon>
        <taxon>Ascomycota</taxon>
        <taxon>Pezizomycotina</taxon>
        <taxon>Dothideomycetes</taxon>
        <taxon>Dothideomycetidae</taxon>
        <taxon>Dothideales</taxon>
        <taxon>Saccotheciaceae</taxon>
        <taxon>Aureobasidium</taxon>
    </lineage>
</organism>